<dbReference type="Pfam" id="PF00877">
    <property type="entry name" value="NLPC_P60"/>
    <property type="match status" value="1"/>
</dbReference>
<keyword evidence="4" id="KW-0788">Thiol protease</keyword>
<dbReference type="InterPro" id="IPR000064">
    <property type="entry name" value="NLP_P60_dom"/>
</dbReference>
<dbReference type="GO" id="GO:0006508">
    <property type="term" value="P:proteolysis"/>
    <property type="evidence" value="ECO:0007669"/>
    <property type="project" value="UniProtKB-KW"/>
</dbReference>
<evidence type="ECO:0000313" key="6">
    <source>
        <dbReference type="EMBL" id="QWF72437.1"/>
    </source>
</evidence>
<name>A0A975RAR7_9GAMM</name>
<dbReference type="AlphaFoldDB" id="A0A975RAR7"/>
<dbReference type="Proteomes" id="UP000676649">
    <property type="component" value="Chromosome"/>
</dbReference>
<comment type="similarity">
    <text evidence="1">Belongs to the peptidase C40 family.</text>
</comment>
<dbReference type="InterPro" id="IPR038765">
    <property type="entry name" value="Papain-like_cys_pep_sf"/>
</dbReference>
<evidence type="ECO:0000256" key="3">
    <source>
        <dbReference type="ARBA" id="ARBA00022801"/>
    </source>
</evidence>
<accession>A0A975RAR7</accession>
<dbReference type="PANTHER" id="PTHR47053:SF1">
    <property type="entry name" value="MUREIN DD-ENDOPEPTIDASE MEPH-RELATED"/>
    <property type="match status" value="1"/>
</dbReference>
<dbReference type="SUPFAM" id="SSF54001">
    <property type="entry name" value="Cysteine proteinases"/>
    <property type="match status" value="1"/>
</dbReference>
<sequence>MLVQLFGCSSSKKLSLGPDTRSGTALHHKVVNDALQLQGQPYVMGGESPDEGFDCSGLVYYVYNKQGLKLPRDTWSLGNQLPSVQMDERQPGDLVFFSIGQRPLSHVGIYVGDDRFVHAASKHRGKVIVSDLKDPYWHHHFSAVRRPHSR</sequence>
<organism evidence="6 7">
    <name type="scientific">Methylomonas paludis</name>
    <dbReference type="NCBI Taxonomy" id="1173101"/>
    <lineage>
        <taxon>Bacteria</taxon>
        <taxon>Pseudomonadati</taxon>
        <taxon>Pseudomonadota</taxon>
        <taxon>Gammaproteobacteria</taxon>
        <taxon>Methylococcales</taxon>
        <taxon>Methylococcaceae</taxon>
        <taxon>Methylomonas</taxon>
    </lineage>
</organism>
<protein>
    <submittedName>
        <fullName evidence="6">C40 family peptidase</fullName>
    </submittedName>
</protein>
<dbReference type="EMBL" id="CP073754">
    <property type="protein sequence ID" value="QWF72437.1"/>
    <property type="molecule type" value="Genomic_DNA"/>
</dbReference>
<evidence type="ECO:0000313" key="7">
    <source>
        <dbReference type="Proteomes" id="UP000676649"/>
    </source>
</evidence>
<evidence type="ECO:0000256" key="2">
    <source>
        <dbReference type="ARBA" id="ARBA00022670"/>
    </source>
</evidence>
<evidence type="ECO:0000256" key="1">
    <source>
        <dbReference type="ARBA" id="ARBA00007074"/>
    </source>
</evidence>
<evidence type="ECO:0000256" key="4">
    <source>
        <dbReference type="ARBA" id="ARBA00022807"/>
    </source>
</evidence>
<dbReference type="PROSITE" id="PS51935">
    <property type="entry name" value="NLPC_P60"/>
    <property type="match status" value="1"/>
</dbReference>
<dbReference type="KEGG" id="mpad:KEF85_00475"/>
<reference evidence="6" key="1">
    <citation type="submission" date="2021-04" db="EMBL/GenBank/DDBJ databases">
        <title>Draft genome sequence data of methanotrophic Methylovulum sp. strain S1L and Methylomonas sp. strain S2AM isolated from boreal lake water columns.</title>
        <authorList>
            <person name="Rissanen A.J."/>
            <person name="Mangayil R."/>
            <person name="Svenning M.M."/>
            <person name="Khanongnuch R."/>
        </authorList>
    </citation>
    <scope>NUCLEOTIDE SEQUENCE</scope>
    <source>
        <strain evidence="6">S2AM</strain>
    </source>
</reference>
<dbReference type="GO" id="GO:0008234">
    <property type="term" value="F:cysteine-type peptidase activity"/>
    <property type="evidence" value="ECO:0007669"/>
    <property type="project" value="UniProtKB-KW"/>
</dbReference>
<gene>
    <name evidence="6" type="ORF">KEF85_00475</name>
</gene>
<keyword evidence="3" id="KW-0378">Hydrolase</keyword>
<keyword evidence="7" id="KW-1185">Reference proteome</keyword>
<dbReference type="InterPro" id="IPR051202">
    <property type="entry name" value="Peptidase_C40"/>
</dbReference>
<evidence type="ECO:0000259" key="5">
    <source>
        <dbReference type="PROSITE" id="PS51935"/>
    </source>
</evidence>
<feature type="domain" description="NlpC/P60" evidence="5">
    <location>
        <begin position="24"/>
        <end position="148"/>
    </location>
</feature>
<dbReference type="PANTHER" id="PTHR47053">
    <property type="entry name" value="MUREIN DD-ENDOPEPTIDASE MEPH-RELATED"/>
    <property type="match status" value="1"/>
</dbReference>
<proteinExistence type="inferred from homology"/>
<dbReference type="Gene3D" id="3.90.1720.10">
    <property type="entry name" value="endopeptidase domain like (from Nostoc punctiforme)"/>
    <property type="match status" value="1"/>
</dbReference>
<keyword evidence="2" id="KW-0645">Protease</keyword>